<dbReference type="InParanoid" id="A0A0B2UKL4"/>
<keyword evidence="2" id="KW-1185">Reference proteome</keyword>
<dbReference type="OrthoDB" id="2191682at2759"/>
<comment type="caution">
    <text evidence="1">The sequence shown here is derived from an EMBL/GenBank/DDBJ whole genome shotgun (WGS) entry which is preliminary data.</text>
</comment>
<gene>
    <name evidence="1" type="ORF">M896_040990</name>
</gene>
<organism evidence="1 2">
    <name type="scientific">Ordospora colligata OC4</name>
    <dbReference type="NCBI Taxonomy" id="1354746"/>
    <lineage>
        <taxon>Eukaryota</taxon>
        <taxon>Fungi</taxon>
        <taxon>Fungi incertae sedis</taxon>
        <taxon>Microsporidia</taxon>
        <taxon>Ordosporidae</taxon>
        <taxon>Ordospora</taxon>
    </lineage>
</organism>
<evidence type="ECO:0000313" key="1">
    <source>
        <dbReference type="EMBL" id="KHN69903.1"/>
    </source>
</evidence>
<accession>A0A0B2UKL4</accession>
<dbReference type="HOGENOM" id="CLU_829072_0_0_1"/>
<dbReference type="AlphaFoldDB" id="A0A0B2UKL4"/>
<dbReference type="VEuPathDB" id="MicrosporidiaDB:M896_040990"/>
<protein>
    <submittedName>
        <fullName evidence="1">Uncharacterized protein</fullName>
    </submittedName>
</protein>
<dbReference type="GeneID" id="26261537"/>
<dbReference type="EMBL" id="JOKQ01000004">
    <property type="protein sequence ID" value="KHN69903.1"/>
    <property type="molecule type" value="Genomic_DNA"/>
</dbReference>
<dbReference type="Proteomes" id="UP000031056">
    <property type="component" value="Unassembled WGS sequence"/>
</dbReference>
<evidence type="ECO:0000313" key="2">
    <source>
        <dbReference type="Proteomes" id="UP000031056"/>
    </source>
</evidence>
<reference evidence="1 2" key="1">
    <citation type="journal article" date="2014" name="MBio">
        <title>The Ordospora colligata genome; evolution of extreme reduction in microsporidia and host-to-parasite horizontal gene transfer.</title>
        <authorList>
            <person name="Pombert J.-F."/>
            <person name="Haag K.L."/>
            <person name="Beidas S."/>
            <person name="Ebert D."/>
            <person name="Keeling P.J."/>
        </authorList>
    </citation>
    <scope>NUCLEOTIDE SEQUENCE [LARGE SCALE GENOMIC DNA]</scope>
    <source>
        <strain evidence="1 2">OC4</strain>
    </source>
</reference>
<dbReference type="RefSeq" id="XP_014563945.1">
    <property type="nucleotide sequence ID" value="XM_014708459.1"/>
</dbReference>
<name>A0A0B2UKL4_9MICR</name>
<proteinExistence type="predicted"/>
<sequence length="327" mass="38928">MRPNVHLKKILAVDVSNDLPYAKAEICLFNIARLVRRAKERDVRMCGVRKMCGLLHSKDRMVKLLALKHLERIREHVDEIDTHVLHMFYSTDRMINDIVVRYVGVFSRFFKDNDAVFYHVCKSESKYRKMAMQALIEQSCRYRRYGEGLNGDDRRMEVIDEVFRNVPEEYFGKCSLSELVMLAVRYPCLVKYLKFSSDFLLNELKNPDKYTRSALRKMKDVFGAEDCVSTEWDKFWKIVRLMRNGDFGSGIRMLSEMSKLGISRKFKAMFLMYVRRMMNVMEMHDEKEVVICDEFEMQVYGMKCNGVYRMMNRMFKKGMRRMKMACK</sequence>